<proteinExistence type="predicted"/>
<dbReference type="OrthoDB" id="1814331at2759"/>
<organism evidence="1 2">
    <name type="scientific">Protea cynaroides</name>
    <dbReference type="NCBI Taxonomy" id="273540"/>
    <lineage>
        <taxon>Eukaryota</taxon>
        <taxon>Viridiplantae</taxon>
        <taxon>Streptophyta</taxon>
        <taxon>Embryophyta</taxon>
        <taxon>Tracheophyta</taxon>
        <taxon>Spermatophyta</taxon>
        <taxon>Magnoliopsida</taxon>
        <taxon>Proteales</taxon>
        <taxon>Proteaceae</taxon>
        <taxon>Protea</taxon>
    </lineage>
</organism>
<evidence type="ECO:0000313" key="1">
    <source>
        <dbReference type="EMBL" id="KAJ4976092.1"/>
    </source>
</evidence>
<evidence type="ECO:0000313" key="2">
    <source>
        <dbReference type="Proteomes" id="UP001141806"/>
    </source>
</evidence>
<keyword evidence="2" id="KW-1185">Reference proteome</keyword>
<dbReference type="AlphaFoldDB" id="A0A9Q0QY62"/>
<reference evidence="1" key="1">
    <citation type="journal article" date="2023" name="Plant J.">
        <title>The genome of the king protea, Protea cynaroides.</title>
        <authorList>
            <person name="Chang J."/>
            <person name="Duong T.A."/>
            <person name="Schoeman C."/>
            <person name="Ma X."/>
            <person name="Roodt D."/>
            <person name="Barker N."/>
            <person name="Li Z."/>
            <person name="Van de Peer Y."/>
            <person name="Mizrachi E."/>
        </authorList>
    </citation>
    <scope>NUCLEOTIDE SEQUENCE</scope>
    <source>
        <tissue evidence="1">Young leaves</tissue>
    </source>
</reference>
<comment type="caution">
    <text evidence="1">The sequence shown here is derived from an EMBL/GenBank/DDBJ whole genome shotgun (WGS) entry which is preliminary data.</text>
</comment>
<accession>A0A9Q0QY62</accession>
<name>A0A9Q0QY62_9MAGN</name>
<gene>
    <name evidence="1" type="ORF">NE237_001198</name>
</gene>
<dbReference type="Proteomes" id="UP001141806">
    <property type="component" value="Unassembled WGS sequence"/>
</dbReference>
<protein>
    <submittedName>
        <fullName evidence="1">Uncharacterized protein</fullName>
    </submittedName>
</protein>
<sequence length="193" mass="21512">MSTYFLSIVLVPSPVCNNVEMIIWKFLRDGWELKDMKSFSTKCGKSRSLSRFKITKPVGDEHAASPTVELQRLVEQYISHNLGIAALKYKATGCPHDGNLCLEEWVGGCGRLVNLVNDGLLEDVDEFWTLICVTNHIDKLASSSRGYLDSEAVALKRYPQYEAVPCDQFEAAFKALAQCENTLSKLGVVRECG</sequence>
<dbReference type="EMBL" id="JAMYWD010000003">
    <property type="protein sequence ID" value="KAJ4976092.1"/>
    <property type="molecule type" value="Genomic_DNA"/>
</dbReference>